<protein>
    <recommendedName>
        <fullName evidence="3">N-acetyltransferase GCN5</fullName>
    </recommendedName>
</protein>
<evidence type="ECO:0000313" key="2">
    <source>
        <dbReference type="Proteomes" id="UP000002068"/>
    </source>
</evidence>
<name>A0A0H3NBT0_CLODC</name>
<dbReference type="EMBL" id="FN538970">
    <property type="protein sequence ID" value="CBA63242.1"/>
    <property type="molecule type" value="Genomic_DNA"/>
</dbReference>
<reference evidence="1 2" key="1">
    <citation type="journal article" date="2009" name="Genome Biol.">
        <title>Comparative genome and phenotypic analysis of Clostridium difficile 027 strains provides insight into the evolution of a hypervirulent bacterium.</title>
        <authorList>
            <person name="Stabler R.A."/>
            <person name="He M."/>
            <person name="Dawson L."/>
            <person name="Martin M."/>
            <person name="Valiente E."/>
            <person name="Corton C."/>
            <person name="Lawley T.D."/>
            <person name="Sebaihia M."/>
            <person name="Quail M.A."/>
            <person name="Rose G."/>
            <person name="Gerding D.N."/>
            <person name="Gibert M."/>
            <person name="Popoff M.R."/>
            <person name="Parkhill J."/>
            <person name="Dougan G."/>
            <person name="Wren B.W."/>
        </authorList>
    </citation>
    <scope>NUCLEOTIDE SEQUENCE [LARGE SCALE GENOMIC DNA]</scope>
    <source>
        <strain evidence="1 2">CD196</strain>
    </source>
</reference>
<dbReference type="AlphaFoldDB" id="A0A0H3NBT0"/>
<dbReference type="HOGENOM" id="CLU_117538_0_0_9"/>
<accession>A0A0H3NBT0</accession>
<proteinExistence type="predicted"/>
<organism evidence="1 2">
    <name type="scientific">Clostridioides difficile (strain CD196)</name>
    <name type="common">Peptoclostridium difficile</name>
    <dbReference type="NCBI Taxonomy" id="645462"/>
    <lineage>
        <taxon>Bacteria</taxon>
        <taxon>Bacillati</taxon>
        <taxon>Bacillota</taxon>
        <taxon>Clostridia</taxon>
        <taxon>Peptostreptococcales</taxon>
        <taxon>Peptostreptococcaceae</taxon>
        <taxon>Clostridioides</taxon>
    </lineage>
</organism>
<evidence type="ECO:0000313" key="1">
    <source>
        <dbReference type="EMBL" id="CBA63242.1"/>
    </source>
</evidence>
<evidence type="ECO:0008006" key="3">
    <source>
        <dbReference type="Google" id="ProtNLM"/>
    </source>
</evidence>
<sequence>MREMRRLKNLNLLINKLYSKNHNEAYKTFLFLENESLKSNITYCFFDSFLEMIDNENSYIRTRGLLLISANAQWDIDNKIEINIDSILSHIVDKKPSVSRMFIKSIPNITKYKENLINRIKMELSNADISIYNNNMKPLVEKDINDTLSNIS</sequence>
<dbReference type="Proteomes" id="UP000002068">
    <property type="component" value="Chromosome"/>
</dbReference>
<dbReference type="KEGG" id="cdc:CD196_1692"/>
<gene>
    <name evidence="1" type="ordered locus">CD196_1692</name>
</gene>